<dbReference type="AlphaFoldDB" id="A0A2A2M2U0"/>
<accession>A0A2A2M2U0</accession>
<gene>
    <name evidence="2" type="ORF">WR25_08449</name>
</gene>
<name>A0A2A2M2U0_9BILA</name>
<dbReference type="EMBL" id="LIAE01006028">
    <property type="protein sequence ID" value="PAV92766.1"/>
    <property type="molecule type" value="Genomic_DNA"/>
</dbReference>
<evidence type="ECO:0000313" key="2">
    <source>
        <dbReference type="EMBL" id="PAV92766.1"/>
    </source>
</evidence>
<sequence length="343" mass="38557">MVVMMRAERLFGLLDQPLVRVDLLGRRGEFLGIVREDVEVHALRQRPRLAVAAGEQRRIDQDLVIRLVVDIGRTVRLGRHRARRGPAGRELHRHLDRDLTGEIARGIQADRVGFEADHVGRRDDAALIGLGGRDELELDVQIARALRHVDVEGEDVDHVARPRNDAAVRLDDEAGQLFDLTARAMRAGQPLGEQQRHRPRLGDGNRLLHAEDALFGVGRIDVEQDRAGIGRVLRRRDRVDEGHRLRCRIAGRDLCKGRRGGGQEQGGDGDGTEHGEPSARNEYAGFPPPPPSTLMVKAITPRLKTKAARHWPSTTRRMRREVMETSLVWNVMPSVALKYRKSQ</sequence>
<organism evidence="2 3">
    <name type="scientific">Diploscapter pachys</name>
    <dbReference type="NCBI Taxonomy" id="2018661"/>
    <lineage>
        <taxon>Eukaryota</taxon>
        <taxon>Metazoa</taxon>
        <taxon>Ecdysozoa</taxon>
        <taxon>Nematoda</taxon>
        <taxon>Chromadorea</taxon>
        <taxon>Rhabditida</taxon>
        <taxon>Rhabditina</taxon>
        <taxon>Rhabditomorpha</taxon>
        <taxon>Rhabditoidea</taxon>
        <taxon>Rhabditidae</taxon>
        <taxon>Diploscapter</taxon>
    </lineage>
</organism>
<evidence type="ECO:0000256" key="1">
    <source>
        <dbReference type="SAM" id="MobiDB-lite"/>
    </source>
</evidence>
<reference evidence="2 3" key="1">
    <citation type="journal article" date="2017" name="Curr. Biol.">
        <title>Genome architecture and evolution of a unichromosomal asexual nematode.</title>
        <authorList>
            <person name="Fradin H."/>
            <person name="Zegar C."/>
            <person name="Gutwein M."/>
            <person name="Lucas J."/>
            <person name="Kovtun M."/>
            <person name="Corcoran D."/>
            <person name="Baugh L.R."/>
            <person name="Kiontke K."/>
            <person name="Gunsalus K."/>
            <person name="Fitch D.H."/>
            <person name="Piano F."/>
        </authorList>
    </citation>
    <scope>NUCLEOTIDE SEQUENCE [LARGE SCALE GENOMIC DNA]</scope>
    <source>
        <strain evidence="2">PF1309</strain>
    </source>
</reference>
<comment type="caution">
    <text evidence="2">The sequence shown here is derived from an EMBL/GenBank/DDBJ whole genome shotgun (WGS) entry which is preliminary data.</text>
</comment>
<keyword evidence="3" id="KW-1185">Reference proteome</keyword>
<feature type="compositionally biased region" description="Gly residues" evidence="1">
    <location>
        <begin position="260"/>
        <end position="269"/>
    </location>
</feature>
<evidence type="ECO:0000313" key="3">
    <source>
        <dbReference type="Proteomes" id="UP000218231"/>
    </source>
</evidence>
<protein>
    <submittedName>
        <fullName evidence="2">Uncharacterized protein</fullName>
    </submittedName>
</protein>
<feature type="region of interest" description="Disordered" evidence="1">
    <location>
        <begin position="254"/>
        <end position="292"/>
    </location>
</feature>
<dbReference type="Proteomes" id="UP000218231">
    <property type="component" value="Unassembled WGS sequence"/>
</dbReference>
<proteinExistence type="predicted"/>